<sequence>MASKSRAAQEQLATLEKASAPFIDQLTEAAKFIGEDLGAVGRPLKDSVEKGKLSKTFSYHGREEWLLRWLLKKLQAPKDGISRYYHSILHADMSSPNRQHYKSWLILGHLLRNIPSPVAARLLTERKFTNILRQTLDEAEKRSREVSALSTKTDDPVSEPKKSSKKRKRTPPLTEASDASFNTLILQLQAIHGVLAFIVASAEPVVRLSEESHDLAFTAEYMKTTIRTTAEEAAITFGLWLSLSSLTTKSSIPESQFESWISPFIQLWQARSSTENDLTLFSIHCTKPLLQLLGQKSWKEQLELVVARNIIIPARSDYTGTLEATLLNSLTKISIIQDSANAPILFDIATRSIQTNGSRRRKPQDDIWLQAAFVSFREAFPPKRHEANCKALGLMLQTAIKFKININLPVLRKAASDFALPEGRDNWELVADFLKLDGNVFLIPDPEDDLLDKLLSRITAISLEQEWEFLGDQIVPDVLIPLMDEFARARDLTGFLRHWFAQLVSFEKLRKNGSLLERFGAWEDDALQKQLSKLFEVSLTPHQITQILDWLSSEVETNPDAVCVLLQAISGSISKEELVDEIQLRLHHIMFDNGISEKLDGRYKWRSLSIISQTLEWAVGPSIDEIALLCTDLAKPFDSLFKERASSSVKEAIDFEDLEALRCVCALWTAAETGTGFEQSLKNTMLNHLASLVRKLKVFPQQLRGSESNSIKVCGVRQNTLCRGVGWGVWSLVHCVFVEYPKSLALGSEMAGDVTFEEMLRSVFWLCSVSEHPKLPELQTANEGLKWLSTNKDAFSNLWLSAMQQDVILNSPVIATMIDIMLKGHSYMDCPFVDLEALNTFSIRALLQLPLEIFSKKDRESVMTKWMSDSAKFAKELDFSAADPAVLSLMIKVMNRPTFYEGMSFQNLVNLANHLTQTTSHSPKVGLSLFKQLARLIICQMSENMEQIRNKAYITETLSDMKKILKSLGSKKKGEDWSYSLIALFDSTLGALQIKSASMADLDIISASKFQKLNASLKLSILTQMHAVIGKLTKKLAKESSSGKAGCLLSLHCILDALSNLGVNTAELVGLQEPANVLLRSANFMSGDELETGKKLQTFMTTHRESSNESALFSLTQGSVSSVYGRQAISDKVHAAIVGKDQVSRLRLLGSFFGSELDTLERLLALRYLVASCEDTRRPPDDDDEIDSFDMSTAYSILCANMWKVKDLRQFSLISEIMELMLRTKARSMSQWNIDSTLGSITILCSRNGPAVRATRAGTIYLHLCRLLQAVLTSHRIKLQGHFHLVVQVMQTLLRCLFVPLPHSTTKTTKFMAPPPWLSSPKHQLSAKHAVAFTRLVTLICDPSVSSVTRSQHNNLTSATNKAKGMAAQHMQLLLTTYIKLQLEMRMLPEIREKMIPGLYAIFDITTPEMRRMVNESLDSSGRSVFGTLFRDYQRFGKWKG</sequence>
<name>A0A9N9Q9P2_9HELO</name>
<dbReference type="PANTHER" id="PTHR15682">
    <property type="entry name" value="UNHEALTHY RIBOSOME BIOGENESIS PROTEIN 2 HOMOLOG"/>
    <property type="match status" value="1"/>
</dbReference>
<proteinExistence type="predicted"/>
<comment type="caution">
    <text evidence="3">The sequence shown here is derived from an EMBL/GenBank/DDBJ whole genome shotgun (WGS) entry which is preliminary data.</text>
</comment>
<dbReference type="EMBL" id="CAJVRM010000297">
    <property type="protein sequence ID" value="CAG8979201.1"/>
    <property type="molecule type" value="Genomic_DNA"/>
</dbReference>
<protein>
    <recommendedName>
        <fullName evidence="2">Nucleolar 27S pre-rRNA processing Urb2/Npa2 C-terminal domain-containing protein</fullName>
    </recommendedName>
</protein>
<evidence type="ECO:0000256" key="1">
    <source>
        <dbReference type="SAM" id="MobiDB-lite"/>
    </source>
</evidence>
<dbReference type="GO" id="GO:0042254">
    <property type="term" value="P:ribosome biogenesis"/>
    <property type="evidence" value="ECO:0007669"/>
    <property type="project" value="TreeGrafter"/>
</dbReference>
<gene>
    <name evidence="3" type="ORF">HYALB_00011681</name>
</gene>
<dbReference type="InterPro" id="IPR052609">
    <property type="entry name" value="Ribosome_Biogenesis_Reg"/>
</dbReference>
<keyword evidence="4" id="KW-1185">Reference proteome</keyword>
<accession>A0A9N9Q9P2</accession>
<dbReference type="PANTHER" id="PTHR15682:SF2">
    <property type="entry name" value="UNHEALTHY RIBOSOME BIOGENESIS PROTEIN 2 HOMOLOG"/>
    <property type="match status" value="1"/>
</dbReference>
<evidence type="ECO:0000259" key="2">
    <source>
        <dbReference type="Pfam" id="PF10441"/>
    </source>
</evidence>
<feature type="domain" description="Nucleolar 27S pre-rRNA processing Urb2/Npa2 C-terminal" evidence="2">
    <location>
        <begin position="1214"/>
        <end position="1441"/>
    </location>
</feature>
<feature type="compositionally biased region" description="Basic and acidic residues" evidence="1">
    <location>
        <begin position="152"/>
        <end position="162"/>
    </location>
</feature>
<dbReference type="Proteomes" id="UP000701801">
    <property type="component" value="Unassembled WGS sequence"/>
</dbReference>
<feature type="region of interest" description="Disordered" evidence="1">
    <location>
        <begin position="142"/>
        <end position="174"/>
    </location>
</feature>
<reference evidence="3" key="1">
    <citation type="submission" date="2021-07" db="EMBL/GenBank/DDBJ databases">
        <authorList>
            <person name="Durling M."/>
        </authorList>
    </citation>
    <scope>NUCLEOTIDE SEQUENCE</scope>
</reference>
<dbReference type="Pfam" id="PF10441">
    <property type="entry name" value="Urb2"/>
    <property type="match status" value="1"/>
</dbReference>
<dbReference type="InterPro" id="IPR018849">
    <property type="entry name" value="Urb2/Npa2_C"/>
</dbReference>
<dbReference type="OrthoDB" id="160374at2759"/>
<evidence type="ECO:0000313" key="4">
    <source>
        <dbReference type="Proteomes" id="UP000701801"/>
    </source>
</evidence>
<organism evidence="3 4">
    <name type="scientific">Hymenoscyphus albidus</name>
    <dbReference type="NCBI Taxonomy" id="595503"/>
    <lineage>
        <taxon>Eukaryota</taxon>
        <taxon>Fungi</taxon>
        <taxon>Dikarya</taxon>
        <taxon>Ascomycota</taxon>
        <taxon>Pezizomycotina</taxon>
        <taxon>Leotiomycetes</taxon>
        <taxon>Helotiales</taxon>
        <taxon>Helotiaceae</taxon>
        <taxon>Hymenoscyphus</taxon>
    </lineage>
</organism>
<evidence type="ECO:0000313" key="3">
    <source>
        <dbReference type="EMBL" id="CAG8979201.1"/>
    </source>
</evidence>
<dbReference type="GO" id="GO:0005730">
    <property type="term" value="C:nucleolus"/>
    <property type="evidence" value="ECO:0007669"/>
    <property type="project" value="TreeGrafter"/>
</dbReference>